<evidence type="ECO:0000256" key="1">
    <source>
        <dbReference type="SAM" id="MobiDB-lite"/>
    </source>
</evidence>
<reference evidence="2 3" key="1">
    <citation type="journal article" date="2019" name="Commun. Biol.">
        <title>The bagworm genome reveals a unique fibroin gene that provides high tensile strength.</title>
        <authorList>
            <person name="Kono N."/>
            <person name="Nakamura H."/>
            <person name="Ohtoshi R."/>
            <person name="Tomita M."/>
            <person name="Numata K."/>
            <person name="Arakawa K."/>
        </authorList>
    </citation>
    <scope>NUCLEOTIDE SEQUENCE [LARGE SCALE GENOMIC DNA]</scope>
</reference>
<dbReference type="Proteomes" id="UP000299102">
    <property type="component" value="Unassembled WGS sequence"/>
</dbReference>
<feature type="compositionally biased region" description="Basic and acidic residues" evidence="1">
    <location>
        <begin position="113"/>
        <end position="123"/>
    </location>
</feature>
<feature type="region of interest" description="Disordered" evidence="1">
    <location>
        <begin position="1"/>
        <end position="72"/>
    </location>
</feature>
<feature type="compositionally biased region" description="Basic residues" evidence="1">
    <location>
        <begin position="1"/>
        <end position="10"/>
    </location>
</feature>
<name>A0A4C1UWN2_EUMVA</name>
<proteinExistence type="predicted"/>
<evidence type="ECO:0000313" key="3">
    <source>
        <dbReference type="Proteomes" id="UP000299102"/>
    </source>
</evidence>
<organism evidence="2 3">
    <name type="scientific">Eumeta variegata</name>
    <name type="common">Bagworm moth</name>
    <name type="synonym">Eumeta japonica</name>
    <dbReference type="NCBI Taxonomy" id="151549"/>
    <lineage>
        <taxon>Eukaryota</taxon>
        <taxon>Metazoa</taxon>
        <taxon>Ecdysozoa</taxon>
        <taxon>Arthropoda</taxon>
        <taxon>Hexapoda</taxon>
        <taxon>Insecta</taxon>
        <taxon>Pterygota</taxon>
        <taxon>Neoptera</taxon>
        <taxon>Endopterygota</taxon>
        <taxon>Lepidoptera</taxon>
        <taxon>Glossata</taxon>
        <taxon>Ditrysia</taxon>
        <taxon>Tineoidea</taxon>
        <taxon>Psychidae</taxon>
        <taxon>Oiketicinae</taxon>
        <taxon>Eumeta</taxon>
    </lineage>
</organism>
<accession>A0A4C1UWN2</accession>
<dbReference type="EMBL" id="BGZK01000235">
    <property type="protein sequence ID" value="GBP30640.1"/>
    <property type="molecule type" value="Genomic_DNA"/>
</dbReference>
<feature type="region of interest" description="Disordered" evidence="1">
    <location>
        <begin position="92"/>
        <end position="143"/>
    </location>
</feature>
<dbReference type="AlphaFoldDB" id="A0A4C1UWN2"/>
<evidence type="ECO:0000313" key="2">
    <source>
        <dbReference type="EMBL" id="GBP30640.1"/>
    </source>
</evidence>
<protein>
    <submittedName>
        <fullName evidence="2">Uncharacterized protein</fullName>
    </submittedName>
</protein>
<keyword evidence="3" id="KW-1185">Reference proteome</keyword>
<comment type="caution">
    <text evidence="2">The sequence shown here is derived from an EMBL/GenBank/DDBJ whole genome shotgun (WGS) entry which is preliminary data.</text>
</comment>
<sequence length="143" mass="15158">MQAARHRGHPGRAERAGTAAPGAYRMLKCPSRRAPTTLQTVGRLPGHQREEEDSGSLTRAASGAAAESPVRAASTWSAFIGVRQAAVVCVRRSSCAPPPSSSTHHNPVPPPPDAERMRGDVRARGWPGVGTGLTSRPRIERRG</sequence>
<gene>
    <name evidence="2" type="ORF">EVAR_76185_1</name>
</gene>